<reference evidence="1" key="2">
    <citation type="submission" date="2022-01" db="EMBL/GenBank/DDBJ databases">
        <authorList>
            <person name="Yamashiro T."/>
            <person name="Shiraishi A."/>
            <person name="Satake H."/>
            <person name="Nakayama K."/>
        </authorList>
    </citation>
    <scope>NUCLEOTIDE SEQUENCE</scope>
</reference>
<evidence type="ECO:0000313" key="2">
    <source>
        <dbReference type="Proteomes" id="UP001151760"/>
    </source>
</evidence>
<dbReference type="EMBL" id="BQNB010020754">
    <property type="protein sequence ID" value="GJT99264.1"/>
    <property type="molecule type" value="Genomic_DNA"/>
</dbReference>
<protein>
    <submittedName>
        <fullName evidence="1">Uncharacterized protein</fullName>
    </submittedName>
</protein>
<name>A0ABQ5IGH5_9ASTR</name>
<dbReference type="PANTHER" id="PTHR46975:SF2">
    <property type="entry name" value="PROTEIN SWEETIE"/>
    <property type="match status" value="1"/>
</dbReference>
<dbReference type="InterPro" id="IPR044218">
    <property type="entry name" value="SWEETIE"/>
</dbReference>
<accession>A0ABQ5IGH5</accession>
<organism evidence="1 2">
    <name type="scientific">Tanacetum coccineum</name>
    <dbReference type="NCBI Taxonomy" id="301880"/>
    <lineage>
        <taxon>Eukaryota</taxon>
        <taxon>Viridiplantae</taxon>
        <taxon>Streptophyta</taxon>
        <taxon>Embryophyta</taxon>
        <taxon>Tracheophyta</taxon>
        <taxon>Spermatophyta</taxon>
        <taxon>Magnoliopsida</taxon>
        <taxon>eudicotyledons</taxon>
        <taxon>Gunneridae</taxon>
        <taxon>Pentapetalae</taxon>
        <taxon>asterids</taxon>
        <taxon>campanulids</taxon>
        <taxon>Asterales</taxon>
        <taxon>Asteraceae</taxon>
        <taxon>Asteroideae</taxon>
        <taxon>Anthemideae</taxon>
        <taxon>Anthemidinae</taxon>
        <taxon>Tanacetum</taxon>
    </lineage>
</organism>
<feature type="non-terminal residue" evidence="1">
    <location>
        <position position="1"/>
    </location>
</feature>
<dbReference type="Proteomes" id="UP001151760">
    <property type="component" value="Unassembled WGS sequence"/>
</dbReference>
<keyword evidence="2" id="KW-1185">Reference proteome</keyword>
<gene>
    <name evidence="1" type="ORF">Tco_1094782</name>
</gene>
<proteinExistence type="predicted"/>
<sequence>DMESLEIAHIPDKPPLPLPQQPTVSVYAAVINPKHAHTLVRKLNEFLPLESLRHAKRDSSGMLSLLSTLEQSLKSGKKHALHATSVTNVCMGLLYGLKSILAEGGIYESQRRASSDGLGLLARLGNDMFTVWQCADFLSSMLCSAYGYIAIAIDLSLM</sequence>
<reference evidence="1" key="1">
    <citation type="journal article" date="2022" name="Int. J. Mol. Sci.">
        <title>Draft Genome of Tanacetum Coccineum: Genomic Comparison of Closely Related Tanacetum-Family Plants.</title>
        <authorList>
            <person name="Yamashiro T."/>
            <person name="Shiraishi A."/>
            <person name="Nakayama K."/>
            <person name="Satake H."/>
        </authorList>
    </citation>
    <scope>NUCLEOTIDE SEQUENCE</scope>
</reference>
<evidence type="ECO:0000313" key="1">
    <source>
        <dbReference type="EMBL" id="GJT99264.1"/>
    </source>
</evidence>
<comment type="caution">
    <text evidence="1">The sequence shown here is derived from an EMBL/GenBank/DDBJ whole genome shotgun (WGS) entry which is preliminary data.</text>
</comment>
<dbReference type="PANTHER" id="PTHR46975">
    <property type="entry name" value="PROTEIN SWEETIE"/>
    <property type="match status" value="1"/>
</dbReference>